<name>F3ZUJ5_9BACE</name>
<evidence type="ECO:0000313" key="21">
    <source>
        <dbReference type="EMBL" id="EGJ71160.1"/>
    </source>
</evidence>
<evidence type="ECO:0000256" key="1">
    <source>
        <dbReference type="ARBA" id="ARBA00000915"/>
    </source>
</evidence>
<keyword evidence="8 18" id="KW-0963">Cytoplasm</keyword>
<evidence type="ECO:0000259" key="19">
    <source>
        <dbReference type="Pfam" id="PF01634"/>
    </source>
</evidence>
<keyword evidence="10 18" id="KW-0328">Glycosyltransferase</keyword>
<keyword evidence="12 18" id="KW-0479">Metal-binding</keyword>
<dbReference type="InterPro" id="IPR001348">
    <property type="entry name" value="ATP_PRibTrfase_HisG"/>
</dbReference>
<comment type="catalytic activity">
    <reaction evidence="1 18">
        <text>1-(5-phospho-beta-D-ribosyl)-ATP + diphosphate = 5-phospho-alpha-D-ribose 1-diphosphate + ATP</text>
        <dbReference type="Rhea" id="RHEA:18473"/>
        <dbReference type="ChEBI" id="CHEBI:30616"/>
        <dbReference type="ChEBI" id="CHEBI:33019"/>
        <dbReference type="ChEBI" id="CHEBI:58017"/>
        <dbReference type="ChEBI" id="CHEBI:73183"/>
        <dbReference type="EC" id="2.4.2.17"/>
    </reaction>
</comment>
<evidence type="ECO:0000256" key="4">
    <source>
        <dbReference type="ARBA" id="ARBA00004667"/>
    </source>
</evidence>
<dbReference type="GO" id="GO:0005737">
    <property type="term" value="C:cytoplasm"/>
    <property type="evidence" value="ECO:0007669"/>
    <property type="project" value="UniProtKB-SubCell"/>
</dbReference>
<dbReference type="eggNOG" id="COG0040">
    <property type="taxonomic scope" value="Bacteria"/>
</dbReference>
<proteinExistence type="inferred from homology"/>
<comment type="subcellular location">
    <subcellularLocation>
        <location evidence="3 18">Cytoplasm</location>
    </subcellularLocation>
</comment>
<dbReference type="UniPathway" id="UPA00031">
    <property type="reaction ID" value="UER00006"/>
</dbReference>
<evidence type="ECO:0000256" key="9">
    <source>
        <dbReference type="ARBA" id="ARBA00022605"/>
    </source>
</evidence>
<dbReference type="FunFam" id="3.40.190.10:FF:000008">
    <property type="entry name" value="ATP phosphoribosyltransferase"/>
    <property type="match status" value="1"/>
</dbReference>
<feature type="domain" description="ATP phosphoribosyltransferase catalytic" evidence="19">
    <location>
        <begin position="50"/>
        <end position="204"/>
    </location>
</feature>
<dbReference type="GO" id="GO:0005524">
    <property type="term" value="F:ATP binding"/>
    <property type="evidence" value="ECO:0007669"/>
    <property type="project" value="UniProtKB-KW"/>
</dbReference>
<keyword evidence="15 18" id="KW-0460">Magnesium</keyword>
<dbReference type="InterPro" id="IPR020621">
    <property type="entry name" value="ATP-PRT_HisG_long"/>
</dbReference>
<comment type="activity regulation">
    <text evidence="18">Feedback inhibited by histidine.</text>
</comment>
<dbReference type="GO" id="GO:0003879">
    <property type="term" value="F:ATP phosphoribosyltransferase activity"/>
    <property type="evidence" value="ECO:0007669"/>
    <property type="project" value="UniProtKB-UniRule"/>
</dbReference>
<evidence type="ECO:0000256" key="15">
    <source>
        <dbReference type="ARBA" id="ARBA00022842"/>
    </source>
</evidence>
<evidence type="ECO:0000256" key="3">
    <source>
        <dbReference type="ARBA" id="ARBA00004496"/>
    </source>
</evidence>
<dbReference type="NCBIfam" id="TIGR00070">
    <property type="entry name" value="hisG"/>
    <property type="match status" value="1"/>
</dbReference>
<accession>F3ZUJ5</accession>
<evidence type="ECO:0000256" key="5">
    <source>
        <dbReference type="ARBA" id="ARBA00007955"/>
    </source>
</evidence>
<comment type="cofactor">
    <cofactor evidence="2 18">
        <name>Mg(2+)</name>
        <dbReference type="ChEBI" id="CHEBI:18420"/>
    </cofactor>
</comment>
<dbReference type="Proteomes" id="UP000018439">
    <property type="component" value="Chromosome"/>
</dbReference>
<feature type="domain" description="Histidine biosynthesis HisG C-terminal" evidence="20">
    <location>
        <begin position="209"/>
        <end position="281"/>
    </location>
</feature>
<evidence type="ECO:0000256" key="2">
    <source>
        <dbReference type="ARBA" id="ARBA00001946"/>
    </source>
</evidence>
<evidence type="ECO:0000256" key="7">
    <source>
        <dbReference type="ARBA" id="ARBA00020998"/>
    </source>
</evidence>
<keyword evidence="13 18" id="KW-0547">Nucleotide-binding</keyword>
<dbReference type="Gene3D" id="3.40.190.10">
    <property type="entry name" value="Periplasmic binding protein-like II"/>
    <property type="match status" value="2"/>
</dbReference>
<organism evidence="21 22">
    <name type="scientific">Bacteroides coprosuis DSM 18011</name>
    <dbReference type="NCBI Taxonomy" id="679937"/>
    <lineage>
        <taxon>Bacteria</taxon>
        <taxon>Pseudomonadati</taxon>
        <taxon>Bacteroidota</taxon>
        <taxon>Bacteroidia</taxon>
        <taxon>Bacteroidales</taxon>
        <taxon>Bacteroidaceae</taxon>
        <taxon>Bacteroides</taxon>
    </lineage>
</organism>
<sequence length="284" mass="31750">MNLKIAIQKSGRLNEGSLSLLKECGIKIENGKDQLLTSSSNFPLDVLYLRNGDIPQYLKDEVVDVAIIGENTLIEKSAEDLSYLQLGFSRCRFSIAVPREVNFTSLSDLEGKRIATSYPHTVREFLKREKIKAKIHEISGSVEISPSIGLADVICDIVSTGGTLFKNGLKEVYSIFKFEAVLAVNPSLSPEKKAILDKLIFRIESVLRAKNTKYIMLNVQKDNLEKICSLLPGMKSPTLIPLSDPNWYSLHSVILEDDFWNIIDQLKQQGAEDILILPIEKILG</sequence>
<evidence type="ECO:0000256" key="6">
    <source>
        <dbReference type="ARBA" id="ARBA00011946"/>
    </source>
</evidence>
<gene>
    <name evidence="18" type="primary">hisG</name>
    <name evidence="21" type="ORF">Bcop_0953</name>
</gene>
<dbReference type="PANTHER" id="PTHR21403">
    <property type="entry name" value="ATP PHOSPHORIBOSYLTRANSFERASE ATP-PRTASE"/>
    <property type="match status" value="1"/>
</dbReference>
<evidence type="ECO:0000313" key="22">
    <source>
        <dbReference type="Proteomes" id="UP000018439"/>
    </source>
</evidence>
<dbReference type="InterPro" id="IPR013820">
    <property type="entry name" value="ATP_PRibTrfase_cat"/>
</dbReference>
<dbReference type="STRING" id="679937.Bcop_0953"/>
<keyword evidence="16 18" id="KW-0368">Histidine biosynthesis</keyword>
<dbReference type="InterPro" id="IPR011322">
    <property type="entry name" value="N-reg_PII-like_a/b"/>
</dbReference>
<dbReference type="HOGENOM" id="CLU_038115_1_0_10"/>
<dbReference type="NCBIfam" id="TIGR03455">
    <property type="entry name" value="HisG_C-term"/>
    <property type="match status" value="1"/>
</dbReference>
<dbReference type="GO" id="GO:0000105">
    <property type="term" value="P:L-histidine biosynthetic process"/>
    <property type="evidence" value="ECO:0007669"/>
    <property type="project" value="UniProtKB-UniRule"/>
</dbReference>
<evidence type="ECO:0000256" key="12">
    <source>
        <dbReference type="ARBA" id="ARBA00022723"/>
    </source>
</evidence>
<keyword evidence="9 18" id="KW-0028">Amino-acid biosynthesis</keyword>
<keyword evidence="14 18" id="KW-0067">ATP-binding</keyword>
<dbReference type="Gene3D" id="3.30.70.120">
    <property type="match status" value="1"/>
</dbReference>
<protein>
    <recommendedName>
        <fullName evidence="7 18">ATP phosphoribosyltransferase</fullName>
        <shortName evidence="18">ATP-PRT</shortName>
        <shortName evidence="18">ATP-PRTase</shortName>
        <ecNumber evidence="6 18">2.4.2.17</ecNumber>
    </recommendedName>
</protein>
<dbReference type="SUPFAM" id="SSF54913">
    <property type="entry name" value="GlnB-like"/>
    <property type="match status" value="1"/>
</dbReference>
<dbReference type="GO" id="GO:0000287">
    <property type="term" value="F:magnesium ion binding"/>
    <property type="evidence" value="ECO:0007669"/>
    <property type="project" value="UniProtKB-UniRule"/>
</dbReference>
<comment type="pathway">
    <text evidence="4 18">Amino-acid biosynthesis; L-histidine biosynthesis; L-histidine from 5-phospho-alpha-D-ribose 1-diphosphate: step 1/9.</text>
</comment>
<dbReference type="Pfam" id="PF08029">
    <property type="entry name" value="HisG_C"/>
    <property type="match status" value="1"/>
</dbReference>
<evidence type="ECO:0000256" key="8">
    <source>
        <dbReference type="ARBA" id="ARBA00022490"/>
    </source>
</evidence>
<dbReference type="AlphaFoldDB" id="F3ZUJ5"/>
<dbReference type="Pfam" id="PF01634">
    <property type="entry name" value="HisG"/>
    <property type="match status" value="1"/>
</dbReference>
<evidence type="ECO:0000256" key="18">
    <source>
        <dbReference type="HAMAP-Rule" id="MF_00079"/>
    </source>
</evidence>
<keyword evidence="22" id="KW-1185">Reference proteome</keyword>
<comment type="function">
    <text evidence="17 18">Catalyzes the condensation of ATP and 5-phosphoribose 1-diphosphate to form N'-(5'-phosphoribosyl)-ATP (PR-ATP). Has a crucial role in the pathway because the rate of histidine biosynthesis seems to be controlled primarily by regulation of HisG enzymatic activity.</text>
</comment>
<dbReference type="InterPro" id="IPR018198">
    <property type="entry name" value="ATP_PRibTrfase_CS"/>
</dbReference>
<evidence type="ECO:0000256" key="11">
    <source>
        <dbReference type="ARBA" id="ARBA00022679"/>
    </source>
</evidence>
<dbReference type="InterPro" id="IPR015867">
    <property type="entry name" value="N-reg_PII/ATP_PRibTrfase_C"/>
</dbReference>
<dbReference type="FunFam" id="3.30.70.120:FF:000002">
    <property type="entry name" value="ATP phosphoribosyltransferase"/>
    <property type="match status" value="1"/>
</dbReference>
<dbReference type="EMBL" id="CM001167">
    <property type="protein sequence ID" value="EGJ71160.1"/>
    <property type="molecule type" value="Genomic_DNA"/>
</dbReference>
<keyword evidence="11 18" id="KW-0808">Transferase</keyword>
<comment type="similarity">
    <text evidence="5 18">Belongs to the ATP phosphoribosyltransferase family. Long subfamily.</text>
</comment>
<reference evidence="21 22" key="1">
    <citation type="journal article" date="2011" name="Stand. Genomic Sci.">
        <title>Non-contiguous finished genome sequence of Bacteroides coprosuis type strain (PC139).</title>
        <authorList>
            <person name="Land M."/>
            <person name="Held B."/>
            <person name="Gronow S."/>
            <person name="Abt B."/>
            <person name="Lucas S."/>
            <person name="Del Rio T.G."/>
            <person name="Nolan M."/>
            <person name="Tice H."/>
            <person name="Cheng J.F."/>
            <person name="Pitluck S."/>
            <person name="Liolios K."/>
            <person name="Pagani I."/>
            <person name="Ivanova N."/>
            <person name="Mavromatis K."/>
            <person name="Mikhailova N."/>
            <person name="Pati A."/>
            <person name="Tapia R."/>
            <person name="Han C."/>
            <person name="Goodwin L."/>
            <person name="Chen A."/>
            <person name="Palaniappan K."/>
            <person name="Hauser L."/>
            <person name="Brambilla E.M."/>
            <person name="Rohde M."/>
            <person name="Goker M."/>
            <person name="Detter J.C."/>
            <person name="Woyke T."/>
            <person name="Bristow J."/>
            <person name="Eisen J.A."/>
            <person name="Markowitz V."/>
            <person name="Hugenholtz P."/>
            <person name="Kyrpides N.C."/>
            <person name="Klenk H.P."/>
            <person name="Lapidus A."/>
        </authorList>
    </citation>
    <scope>NUCLEOTIDE SEQUENCE [LARGE SCALE GENOMIC DNA]</scope>
    <source>
        <strain evidence="21 22">DSM 18011</strain>
    </source>
</reference>
<dbReference type="HAMAP" id="MF_00079">
    <property type="entry name" value="HisG_Long"/>
    <property type="match status" value="1"/>
</dbReference>
<evidence type="ECO:0000256" key="14">
    <source>
        <dbReference type="ARBA" id="ARBA00022840"/>
    </source>
</evidence>
<evidence type="ECO:0000256" key="17">
    <source>
        <dbReference type="ARBA" id="ARBA00024861"/>
    </source>
</evidence>
<evidence type="ECO:0000256" key="13">
    <source>
        <dbReference type="ARBA" id="ARBA00022741"/>
    </source>
</evidence>
<dbReference type="PROSITE" id="PS01316">
    <property type="entry name" value="ATP_P_PHORIBOSYLTR"/>
    <property type="match status" value="1"/>
</dbReference>
<evidence type="ECO:0000256" key="16">
    <source>
        <dbReference type="ARBA" id="ARBA00023102"/>
    </source>
</evidence>
<dbReference type="SUPFAM" id="SSF53850">
    <property type="entry name" value="Periplasmic binding protein-like II"/>
    <property type="match status" value="1"/>
</dbReference>
<evidence type="ECO:0000256" key="10">
    <source>
        <dbReference type="ARBA" id="ARBA00022676"/>
    </source>
</evidence>
<dbReference type="EC" id="2.4.2.17" evidence="6 18"/>
<dbReference type="PANTHER" id="PTHR21403:SF8">
    <property type="entry name" value="ATP PHOSPHORIBOSYLTRANSFERASE"/>
    <property type="match status" value="1"/>
</dbReference>
<evidence type="ECO:0000259" key="20">
    <source>
        <dbReference type="Pfam" id="PF08029"/>
    </source>
</evidence>
<dbReference type="InterPro" id="IPR013115">
    <property type="entry name" value="HisG_C"/>
</dbReference>